<dbReference type="Proteomes" id="UP000001340">
    <property type="component" value="Unassembled WGS sequence"/>
</dbReference>
<proteinExistence type="predicted"/>
<accession>A0A0E2D1Z5</accession>
<organism evidence="1 2">
    <name type="scientific">Leptospira interrogans str. UI 12758</name>
    <dbReference type="NCBI Taxonomy" id="1049938"/>
    <lineage>
        <taxon>Bacteria</taxon>
        <taxon>Pseudomonadati</taxon>
        <taxon>Spirochaetota</taxon>
        <taxon>Spirochaetia</taxon>
        <taxon>Leptospirales</taxon>
        <taxon>Leptospiraceae</taxon>
        <taxon>Leptospira</taxon>
    </lineage>
</organism>
<comment type="caution">
    <text evidence="1">The sequence shown here is derived from an EMBL/GenBank/DDBJ whole genome shotgun (WGS) entry which is preliminary data.</text>
</comment>
<evidence type="ECO:0000313" key="2">
    <source>
        <dbReference type="Proteomes" id="UP000001340"/>
    </source>
</evidence>
<protein>
    <submittedName>
        <fullName evidence="1">Uncharacterized protein</fullName>
    </submittedName>
</protein>
<dbReference type="AlphaFoldDB" id="A0A0E2D1Z5"/>
<gene>
    <name evidence="1" type="ORF">LEP1GSC105_2759</name>
</gene>
<dbReference type="EMBL" id="AHNR02000064">
    <property type="protein sequence ID" value="EKR53600.1"/>
    <property type="molecule type" value="Genomic_DNA"/>
</dbReference>
<evidence type="ECO:0000313" key="1">
    <source>
        <dbReference type="EMBL" id="EKR53600.1"/>
    </source>
</evidence>
<reference evidence="1 2" key="1">
    <citation type="submission" date="2012-10" db="EMBL/GenBank/DDBJ databases">
        <authorList>
            <person name="Harkins D.M."/>
            <person name="Durkin A.S."/>
            <person name="Brinkac L.M."/>
            <person name="Haft D.H."/>
            <person name="Selengut J.D."/>
            <person name="Sanka R."/>
            <person name="DePew J."/>
            <person name="Purushe J."/>
            <person name="Chanthongthip A."/>
            <person name="Lattana O."/>
            <person name="Phetsouvanh R."/>
            <person name="Newton P.N."/>
            <person name="Vinetz J.M."/>
            <person name="Sutton G.G."/>
            <person name="Nierman W.C."/>
            <person name="Fouts D.E."/>
        </authorList>
    </citation>
    <scope>NUCLEOTIDE SEQUENCE [LARGE SCALE GENOMIC DNA]</scope>
    <source>
        <strain evidence="1 2">UI 12758</strain>
    </source>
</reference>
<name>A0A0E2D1Z5_LEPIR</name>
<sequence length="47" mass="5815">MQTDSFLNENLRNYILFFEFSFLKDIKSKHKFNFILIIIPRTFSRLK</sequence>